<dbReference type="EMBL" id="FOHS01000001">
    <property type="protein sequence ID" value="SES88227.1"/>
    <property type="molecule type" value="Genomic_DNA"/>
</dbReference>
<name>A0A1I0A3H8_9BACT</name>
<dbReference type="STRING" id="82805.SAMN04487998_0562"/>
<feature type="compositionally biased region" description="Basic residues" evidence="1">
    <location>
        <begin position="52"/>
        <end position="69"/>
    </location>
</feature>
<sequence length="69" mass="7469">MSFFSYTNSADTQYAIRQALTGPAAPPTPGAGAPPPLPPGSHQRQREIKAQARCRTHARSTPHSSAKRW</sequence>
<dbReference type="AlphaFoldDB" id="A0A1I0A3H8"/>
<dbReference type="RefSeq" id="WP_143069671.1">
    <property type="nucleotide sequence ID" value="NZ_FOHS01000001.1"/>
</dbReference>
<keyword evidence="3" id="KW-1185">Reference proteome</keyword>
<feature type="region of interest" description="Disordered" evidence="1">
    <location>
        <begin position="19"/>
        <end position="69"/>
    </location>
</feature>
<reference evidence="3" key="1">
    <citation type="submission" date="2016-10" db="EMBL/GenBank/DDBJ databases">
        <authorList>
            <person name="Varghese N."/>
            <person name="Submissions S."/>
        </authorList>
    </citation>
    <scope>NUCLEOTIDE SEQUENCE [LARGE SCALE GENOMIC DNA]</scope>
    <source>
        <strain evidence="3">DSM 15310</strain>
    </source>
</reference>
<dbReference type="Proteomes" id="UP000198697">
    <property type="component" value="Unassembled WGS sequence"/>
</dbReference>
<evidence type="ECO:0000313" key="2">
    <source>
        <dbReference type="EMBL" id="SES88227.1"/>
    </source>
</evidence>
<gene>
    <name evidence="2" type="ORF">SAMN04487998_0562</name>
</gene>
<protein>
    <submittedName>
        <fullName evidence="2">Uncharacterized protein</fullName>
    </submittedName>
</protein>
<evidence type="ECO:0000256" key="1">
    <source>
        <dbReference type="SAM" id="MobiDB-lite"/>
    </source>
</evidence>
<feature type="compositionally biased region" description="Pro residues" evidence="1">
    <location>
        <begin position="24"/>
        <end position="39"/>
    </location>
</feature>
<proteinExistence type="predicted"/>
<evidence type="ECO:0000313" key="3">
    <source>
        <dbReference type="Proteomes" id="UP000198697"/>
    </source>
</evidence>
<accession>A0A1I0A3H8</accession>
<organism evidence="2 3">
    <name type="scientific">Hymenobacter actinosclerus</name>
    <dbReference type="NCBI Taxonomy" id="82805"/>
    <lineage>
        <taxon>Bacteria</taxon>
        <taxon>Pseudomonadati</taxon>
        <taxon>Bacteroidota</taxon>
        <taxon>Cytophagia</taxon>
        <taxon>Cytophagales</taxon>
        <taxon>Hymenobacteraceae</taxon>
        <taxon>Hymenobacter</taxon>
    </lineage>
</organism>